<feature type="transmembrane region" description="Helical" evidence="1">
    <location>
        <begin position="156"/>
        <end position="174"/>
    </location>
</feature>
<name>A0A1I2XYY7_9BACT</name>
<evidence type="ECO:0000313" key="2">
    <source>
        <dbReference type="EMBL" id="SFH17281.1"/>
    </source>
</evidence>
<dbReference type="Pfam" id="PF13858">
    <property type="entry name" value="DUF4199"/>
    <property type="match status" value="1"/>
</dbReference>
<feature type="transmembrane region" description="Helical" evidence="1">
    <location>
        <begin position="12"/>
        <end position="33"/>
    </location>
</feature>
<evidence type="ECO:0008006" key="4">
    <source>
        <dbReference type="Google" id="ProtNLM"/>
    </source>
</evidence>
<organism evidence="2 3">
    <name type="scientific">Algoriphagus hitonicola</name>
    <dbReference type="NCBI Taxonomy" id="435880"/>
    <lineage>
        <taxon>Bacteria</taxon>
        <taxon>Pseudomonadati</taxon>
        <taxon>Bacteroidota</taxon>
        <taxon>Cytophagia</taxon>
        <taxon>Cytophagales</taxon>
        <taxon>Cyclobacteriaceae</taxon>
        <taxon>Algoriphagus</taxon>
    </lineage>
</organism>
<dbReference type="EMBL" id="FOPC01000024">
    <property type="protein sequence ID" value="SFH17281.1"/>
    <property type="molecule type" value="Genomic_DNA"/>
</dbReference>
<dbReference type="AlphaFoldDB" id="A0A1I2XYY7"/>
<evidence type="ECO:0000256" key="1">
    <source>
        <dbReference type="SAM" id="Phobius"/>
    </source>
</evidence>
<dbReference type="Proteomes" id="UP000199642">
    <property type="component" value="Unassembled WGS sequence"/>
</dbReference>
<gene>
    <name evidence="2" type="ORF">SAMN04487988_12416</name>
</gene>
<accession>A0A1I2XYY7</accession>
<dbReference type="STRING" id="435880.SAMN04487988_12416"/>
<keyword evidence="1" id="KW-0472">Membrane</keyword>
<sequence length="183" mass="20056">MEENAKSPFQAAVQPGLIIGLVSLTITYVIYFINSGLLASGWFGLVMIVLFFALIIYFGKQYRSELGGFMSFGTAFNFSFITMIISGIIGLLGQIILFQVIDPSLPEVLAEKTLESTLEMMESFGASPDSMSTEQLDEIKETTLSNFTALGQIKNFGFGLIAYAIVSLILGAILKKRDKSLDY</sequence>
<dbReference type="InterPro" id="IPR025250">
    <property type="entry name" value="DUF4199"/>
</dbReference>
<feature type="transmembrane region" description="Helical" evidence="1">
    <location>
        <begin position="80"/>
        <end position="101"/>
    </location>
</feature>
<dbReference type="RefSeq" id="WP_092794863.1">
    <property type="nucleotide sequence ID" value="NZ_FOPC01000024.1"/>
</dbReference>
<evidence type="ECO:0000313" key="3">
    <source>
        <dbReference type="Proteomes" id="UP000199642"/>
    </source>
</evidence>
<feature type="transmembrane region" description="Helical" evidence="1">
    <location>
        <begin position="39"/>
        <end position="59"/>
    </location>
</feature>
<proteinExistence type="predicted"/>
<keyword evidence="1" id="KW-1133">Transmembrane helix</keyword>
<protein>
    <recommendedName>
        <fullName evidence="4">DUF4199 domain-containing protein</fullName>
    </recommendedName>
</protein>
<keyword evidence="1" id="KW-0812">Transmembrane</keyword>
<dbReference type="OrthoDB" id="660361at2"/>
<reference evidence="3" key="1">
    <citation type="submission" date="2016-10" db="EMBL/GenBank/DDBJ databases">
        <authorList>
            <person name="Varghese N."/>
            <person name="Submissions S."/>
        </authorList>
    </citation>
    <scope>NUCLEOTIDE SEQUENCE [LARGE SCALE GENOMIC DNA]</scope>
    <source>
        <strain evidence="3">DSM 19315</strain>
    </source>
</reference>
<keyword evidence="3" id="KW-1185">Reference proteome</keyword>